<reference evidence="3 4" key="1">
    <citation type="submission" date="2024-01" db="EMBL/GenBank/DDBJ databases">
        <title>Comparative genomics of Cryptococcus and Kwoniella reveals pathogenesis evolution and contrasting modes of karyotype evolution via chromosome fusion or intercentromeric recombination.</title>
        <authorList>
            <person name="Coelho M.A."/>
            <person name="David-Palma M."/>
            <person name="Shea T."/>
            <person name="Bowers K."/>
            <person name="McGinley-Smith S."/>
            <person name="Mohammad A.W."/>
            <person name="Gnirke A."/>
            <person name="Yurkov A.M."/>
            <person name="Nowrousian M."/>
            <person name="Sun S."/>
            <person name="Cuomo C.A."/>
            <person name="Heitman J."/>
        </authorList>
    </citation>
    <scope>NUCLEOTIDE SEQUENCE [LARGE SCALE GENOMIC DNA]</scope>
    <source>
        <strain evidence="3 4">CBS 6074</strain>
    </source>
</reference>
<gene>
    <name evidence="3" type="ORF">L201_001195</name>
</gene>
<dbReference type="RefSeq" id="XP_066073085.1">
    <property type="nucleotide sequence ID" value="XM_066216988.1"/>
</dbReference>
<evidence type="ECO:0000256" key="1">
    <source>
        <dbReference type="PROSITE-ProRule" id="PRU00175"/>
    </source>
</evidence>
<keyword evidence="1" id="KW-0479">Metal-binding</keyword>
<evidence type="ECO:0000259" key="2">
    <source>
        <dbReference type="PROSITE" id="PS50089"/>
    </source>
</evidence>
<evidence type="ECO:0000313" key="3">
    <source>
        <dbReference type="EMBL" id="WWC86322.1"/>
    </source>
</evidence>
<dbReference type="Gene3D" id="3.30.40.10">
    <property type="entry name" value="Zinc/RING finger domain, C3HC4 (zinc finger)"/>
    <property type="match status" value="1"/>
</dbReference>
<organism evidence="3 4">
    <name type="scientific">Kwoniella dendrophila CBS 6074</name>
    <dbReference type="NCBI Taxonomy" id="1295534"/>
    <lineage>
        <taxon>Eukaryota</taxon>
        <taxon>Fungi</taxon>
        <taxon>Dikarya</taxon>
        <taxon>Basidiomycota</taxon>
        <taxon>Agaricomycotina</taxon>
        <taxon>Tremellomycetes</taxon>
        <taxon>Tremellales</taxon>
        <taxon>Cryptococcaceae</taxon>
        <taxon>Kwoniella</taxon>
    </lineage>
</organism>
<keyword evidence="4" id="KW-1185">Reference proteome</keyword>
<accession>A0AAX4JNC1</accession>
<dbReference type="Proteomes" id="UP001355207">
    <property type="component" value="Chromosome 1"/>
</dbReference>
<sequence>MSFDTDTERLLAQLQLNDDDIRDILDEERDTKDDEEDNLSECVICKEDLFDILENAQTKNKGGIEGNLSLWVCELQNCGALFCIDCVTKWSNEQTATACPACTREWDMTRFNSQKDCYELMEFEWNNHKI</sequence>
<feature type="domain" description="RING-type" evidence="2">
    <location>
        <begin position="42"/>
        <end position="103"/>
    </location>
</feature>
<dbReference type="SUPFAM" id="SSF57850">
    <property type="entry name" value="RING/U-box"/>
    <property type="match status" value="1"/>
</dbReference>
<dbReference type="GeneID" id="91091867"/>
<dbReference type="AlphaFoldDB" id="A0AAX4JNC1"/>
<dbReference type="InterPro" id="IPR001841">
    <property type="entry name" value="Znf_RING"/>
</dbReference>
<name>A0AAX4JNC1_9TREE</name>
<dbReference type="PROSITE" id="PS50089">
    <property type="entry name" value="ZF_RING_2"/>
    <property type="match status" value="1"/>
</dbReference>
<proteinExistence type="predicted"/>
<protein>
    <recommendedName>
        <fullName evidence="2">RING-type domain-containing protein</fullName>
    </recommendedName>
</protein>
<dbReference type="EMBL" id="CP144098">
    <property type="protein sequence ID" value="WWC86322.1"/>
    <property type="molecule type" value="Genomic_DNA"/>
</dbReference>
<dbReference type="InterPro" id="IPR013083">
    <property type="entry name" value="Znf_RING/FYVE/PHD"/>
</dbReference>
<evidence type="ECO:0000313" key="4">
    <source>
        <dbReference type="Proteomes" id="UP001355207"/>
    </source>
</evidence>
<dbReference type="GO" id="GO:0008270">
    <property type="term" value="F:zinc ion binding"/>
    <property type="evidence" value="ECO:0007669"/>
    <property type="project" value="UniProtKB-KW"/>
</dbReference>
<keyword evidence="1" id="KW-0863">Zinc-finger</keyword>
<keyword evidence="1" id="KW-0862">Zinc</keyword>